<accession>A0A8B8ABB9</accession>
<evidence type="ECO:0000256" key="1">
    <source>
        <dbReference type="SAM" id="MobiDB-lite"/>
    </source>
</evidence>
<dbReference type="KEGG" id="cvn:111100672"/>
<feature type="compositionally biased region" description="Polar residues" evidence="1">
    <location>
        <begin position="179"/>
        <end position="196"/>
    </location>
</feature>
<sequence length="410" mass="42186">MLTGVTTIPPSNSLPKGGNFQTSMDNRVDLHNIISNIPLDSRFDLKTNNLGRPIPDIPGPLSLRRQNHNQNQYLHLTGIHKGPVAFPSNRASPPGVAGTLSGSIRPMPATIAKNSESSVPIPSTGFVDLNMMDASFPSTPGAQPGSLNSMLPNIVIPTNLPIDPQNKVVLKFPGVSVKRPTQSPASLGNHLPNSKTGIPPASLGNHLPNSKTGKPPASLGNHPPDSRTGIPPVSLGNHPSNSKTGIPPASLGNHPLNSKTGKPPASLGNHPPDSRTGIPPASLGNHPSNSRTGIPPASLGNHPLNSKTGIPPASLGNHPPDSRTGIPPASLGNHPLNSKTGIPPASLGNHPSNSKSGIPPASLGNHPLNSKTGIPPASHGNHPSNSKTGIPPASLGNHPLTLRPEYRPPA</sequence>
<feature type="region of interest" description="Disordered" evidence="1">
    <location>
        <begin position="1"/>
        <end position="20"/>
    </location>
</feature>
<reference evidence="3" key="2">
    <citation type="submission" date="2025-08" db="UniProtKB">
        <authorList>
            <consortium name="RefSeq"/>
        </authorList>
    </citation>
    <scope>IDENTIFICATION</scope>
    <source>
        <tissue evidence="3">Whole sample</tissue>
    </source>
</reference>
<dbReference type="AlphaFoldDB" id="A0A8B8ABB9"/>
<organism evidence="2 3">
    <name type="scientific">Crassostrea virginica</name>
    <name type="common">Eastern oyster</name>
    <dbReference type="NCBI Taxonomy" id="6565"/>
    <lineage>
        <taxon>Eukaryota</taxon>
        <taxon>Metazoa</taxon>
        <taxon>Spiralia</taxon>
        <taxon>Lophotrochozoa</taxon>
        <taxon>Mollusca</taxon>
        <taxon>Bivalvia</taxon>
        <taxon>Autobranchia</taxon>
        <taxon>Pteriomorphia</taxon>
        <taxon>Ostreida</taxon>
        <taxon>Ostreoidea</taxon>
        <taxon>Ostreidae</taxon>
        <taxon>Crassostrea</taxon>
    </lineage>
</organism>
<reference evidence="2" key="1">
    <citation type="submission" date="2024-06" db="UniProtKB">
        <authorList>
            <consortium name="RefSeq"/>
        </authorList>
    </citation>
    <scope>NUCLEOTIDE SEQUENCE [LARGE SCALE GENOMIC DNA]</scope>
</reference>
<protein>
    <submittedName>
        <fullName evidence="3">Mucin-2-like</fullName>
    </submittedName>
</protein>
<feature type="region of interest" description="Disordered" evidence="1">
    <location>
        <begin position="179"/>
        <end position="410"/>
    </location>
</feature>
<evidence type="ECO:0000313" key="3">
    <source>
        <dbReference type="RefSeq" id="XP_022288470.1"/>
    </source>
</evidence>
<dbReference type="Proteomes" id="UP000694844">
    <property type="component" value="Chromosome 1"/>
</dbReference>
<dbReference type="GeneID" id="111100672"/>
<evidence type="ECO:0000313" key="2">
    <source>
        <dbReference type="Proteomes" id="UP000694844"/>
    </source>
</evidence>
<proteinExistence type="predicted"/>
<dbReference type="RefSeq" id="XP_022288470.1">
    <property type="nucleotide sequence ID" value="XM_022432762.1"/>
</dbReference>
<name>A0A8B8ABB9_CRAVI</name>
<keyword evidence="2" id="KW-1185">Reference proteome</keyword>
<gene>
    <name evidence="3" type="primary">LOC111100672</name>
</gene>